<dbReference type="InterPro" id="IPR000873">
    <property type="entry name" value="AMP-dep_synth/lig_dom"/>
</dbReference>
<reference evidence="3" key="1">
    <citation type="submission" date="2021-01" db="EMBL/GenBank/DDBJ databases">
        <authorList>
            <person name="Corre E."/>
            <person name="Pelletier E."/>
            <person name="Niang G."/>
            <person name="Scheremetjew M."/>
            <person name="Finn R."/>
            <person name="Kale V."/>
            <person name="Holt S."/>
            <person name="Cochrane G."/>
            <person name="Meng A."/>
            <person name="Brown T."/>
            <person name="Cohen L."/>
        </authorList>
    </citation>
    <scope>NUCLEOTIDE SEQUENCE</scope>
    <source>
        <strain evidence="3">SoJaBio B1-5/56/2</strain>
    </source>
</reference>
<proteinExistence type="predicted"/>
<dbReference type="InterPro" id="IPR045851">
    <property type="entry name" value="AMP-bd_C_sf"/>
</dbReference>
<dbReference type="PROSITE" id="PS00455">
    <property type="entry name" value="AMP_BINDING"/>
    <property type="match status" value="1"/>
</dbReference>
<dbReference type="InterPro" id="IPR020845">
    <property type="entry name" value="AMP-binding_CS"/>
</dbReference>
<dbReference type="Gene3D" id="3.30.300.30">
    <property type="match status" value="1"/>
</dbReference>
<dbReference type="SUPFAM" id="SSF56801">
    <property type="entry name" value="Acetyl-CoA synthetase-like"/>
    <property type="match status" value="1"/>
</dbReference>
<dbReference type="AlphaFoldDB" id="A0A7S4UR14"/>
<accession>A0A7S4UR14</accession>
<protein>
    <recommendedName>
        <fullName evidence="4">AMP-dependent synthetase/ligase domain-containing protein</fullName>
    </recommendedName>
</protein>
<feature type="domain" description="AMP-dependent synthetase/ligase" evidence="1">
    <location>
        <begin position="65"/>
        <end position="268"/>
    </location>
</feature>
<sequence>MALPFEVQKKLFEKISPLGLEEAERLLQDGPFKIERGDVLGRDVLRFAHAPAYLGAFFADVFDRASPSDEFMVFDDERISYKEAQERIFRLRWALRNQFHLQKGDRVAVCMPNYPEWILSFIAVTWEGGVAVALNGWWKEKELHYGFVDSQAKILICDTKIFQRSAYSLGQTGDKTTFLKTVLVAQTSKDEEQFRGVLGTQEVSQFLKTGTILKFEDCLGSVSFVKETAACSVERDDMAAIFYTSGTTGFPKGVVLTHRGICDQIHMARFAKIMGTWGEEYGKSLVLKTPPPPFPSSLLPKSSALPASPLPFGGKKEEERVCMALPIPLFHVTGCHHVFLATMAGWGKLVLMARWSASKALKLIEKEKVTDWTGVPTLITDLLESLRLHPNADLSSLKKIGGGGAQYTPALVERTKGTKLPYNPSQGYGLTETNGAVAAVSGVNFLLNLDSTGPLFPICEGAIIDPETQERKAVGEEGELVVKSSLIMKGYFNKEQATEKAIISLPHPETGKPDPGWFRTGDLARLNEDGLVFIVGRKKELVIRGGENISCNEVEAAIAKHWGVMEVTVFPLPDPRLGERVAAAIHPRAECYLTAQMITDFLKENHLLAPFKIPTDIYFAGTVFPRTASGKIAKRIVSRTILEIEEKNKKKQHPKL</sequence>
<evidence type="ECO:0008006" key="4">
    <source>
        <dbReference type="Google" id="ProtNLM"/>
    </source>
</evidence>
<feature type="domain" description="AMP-binding enzyme C-terminal" evidence="2">
    <location>
        <begin position="553"/>
        <end position="631"/>
    </location>
</feature>
<dbReference type="CDD" id="cd04433">
    <property type="entry name" value="AFD_class_I"/>
    <property type="match status" value="1"/>
</dbReference>
<dbReference type="InterPro" id="IPR042099">
    <property type="entry name" value="ANL_N_sf"/>
</dbReference>
<name>A0A7S4UR14_9EUKA</name>
<feature type="domain" description="AMP-dependent synthetase/ligase" evidence="1">
    <location>
        <begin position="322"/>
        <end position="492"/>
    </location>
</feature>
<dbReference type="Pfam" id="PF00501">
    <property type="entry name" value="AMP-binding"/>
    <property type="match status" value="2"/>
</dbReference>
<dbReference type="Gene3D" id="3.40.50.980">
    <property type="match status" value="1"/>
</dbReference>
<gene>
    <name evidence="3" type="ORF">NAES01612_LOCUS24378</name>
</gene>
<dbReference type="PANTHER" id="PTHR24096:SF393">
    <property type="entry name" value="LIGASE, PUTATIVE-RELATED"/>
    <property type="match status" value="1"/>
</dbReference>
<dbReference type="Pfam" id="PF13193">
    <property type="entry name" value="AMP-binding_C"/>
    <property type="match status" value="1"/>
</dbReference>
<dbReference type="PANTHER" id="PTHR24096">
    <property type="entry name" value="LONG-CHAIN-FATTY-ACID--COA LIGASE"/>
    <property type="match status" value="1"/>
</dbReference>
<dbReference type="EMBL" id="HBKR01037310">
    <property type="protein sequence ID" value="CAE2336521.1"/>
    <property type="molecule type" value="Transcribed_RNA"/>
</dbReference>
<dbReference type="GO" id="GO:0016405">
    <property type="term" value="F:CoA-ligase activity"/>
    <property type="evidence" value="ECO:0007669"/>
    <property type="project" value="TreeGrafter"/>
</dbReference>
<dbReference type="Gene3D" id="3.40.50.12780">
    <property type="entry name" value="N-terminal domain of ligase-like"/>
    <property type="match status" value="1"/>
</dbReference>
<evidence type="ECO:0000259" key="1">
    <source>
        <dbReference type="Pfam" id="PF00501"/>
    </source>
</evidence>
<dbReference type="GO" id="GO:0019748">
    <property type="term" value="P:secondary metabolic process"/>
    <property type="evidence" value="ECO:0007669"/>
    <property type="project" value="TreeGrafter"/>
</dbReference>
<evidence type="ECO:0000259" key="2">
    <source>
        <dbReference type="Pfam" id="PF13193"/>
    </source>
</evidence>
<evidence type="ECO:0000313" key="3">
    <source>
        <dbReference type="EMBL" id="CAE2336521.1"/>
    </source>
</evidence>
<organism evidence="3">
    <name type="scientific">Paramoeba aestuarina</name>
    <dbReference type="NCBI Taxonomy" id="180227"/>
    <lineage>
        <taxon>Eukaryota</taxon>
        <taxon>Amoebozoa</taxon>
        <taxon>Discosea</taxon>
        <taxon>Flabellinia</taxon>
        <taxon>Dactylopodida</taxon>
        <taxon>Paramoebidae</taxon>
        <taxon>Paramoeba</taxon>
    </lineage>
</organism>
<dbReference type="InterPro" id="IPR025110">
    <property type="entry name" value="AMP-bd_C"/>
</dbReference>